<comment type="caution">
    <text evidence="1">The sequence shown here is derived from an EMBL/GenBank/DDBJ whole genome shotgun (WGS) entry which is preliminary data.</text>
</comment>
<evidence type="ECO:0000313" key="2">
    <source>
        <dbReference type="Proteomes" id="UP000278351"/>
    </source>
</evidence>
<dbReference type="Pfam" id="PF19514">
    <property type="entry name" value="MobC_2"/>
    <property type="match status" value="1"/>
</dbReference>
<dbReference type="AlphaFoldDB" id="A0A3N4QAZ4"/>
<proteinExistence type="predicted"/>
<organism evidence="1 2">
    <name type="scientific">Chitinophaga lutea</name>
    <dbReference type="NCBI Taxonomy" id="2488634"/>
    <lineage>
        <taxon>Bacteria</taxon>
        <taxon>Pseudomonadati</taxon>
        <taxon>Bacteroidota</taxon>
        <taxon>Chitinophagia</taxon>
        <taxon>Chitinophagales</taxon>
        <taxon>Chitinophagaceae</taxon>
        <taxon>Chitinophaga</taxon>
    </lineage>
</organism>
<dbReference type="InterPro" id="IPR045788">
    <property type="entry name" value="MobC_2"/>
</dbReference>
<keyword evidence="2" id="KW-1185">Reference proteome</keyword>
<protein>
    <submittedName>
        <fullName evidence="1">Plasmid mobilization relaxosome protein MobC</fullName>
    </submittedName>
</protein>
<accession>A0A3N4QAZ4</accession>
<dbReference type="OrthoDB" id="678846at2"/>
<evidence type="ECO:0000313" key="1">
    <source>
        <dbReference type="EMBL" id="RPE13157.1"/>
    </source>
</evidence>
<gene>
    <name evidence="1" type="primary">mobC</name>
    <name evidence="1" type="ORF">EGT74_06400</name>
</gene>
<dbReference type="Proteomes" id="UP000278351">
    <property type="component" value="Unassembled WGS sequence"/>
</dbReference>
<name>A0A3N4QAZ4_9BACT</name>
<dbReference type="EMBL" id="RPDH01000001">
    <property type="protein sequence ID" value="RPE13157.1"/>
    <property type="molecule type" value="Genomic_DNA"/>
</dbReference>
<sequence length="136" mass="15696">MRKGQTKGEAGLTKLVWTRLTEKQYTRLQRVLDGTKGETLSSLIRKILQRQQIRIYVEEESMHATMEELAAIRAEIKAIGHNINQITRHFNGHPELHERVWSAKEALSSYTNMEAKTDQLLAIISKLAKKWLQNSN</sequence>
<reference evidence="1 2" key="1">
    <citation type="submission" date="2018-11" db="EMBL/GenBank/DDBJ databases">
        <title>Chitinophaga lutea sp.nov., isolate from arsenic contaminated soil.</title>
        <authorList>
            <person name="Zong Y."/>
        </authorList>
    </citation>
    <scope>NUCLEOTIDE SEQUENCE [LARGE SCALE GENOMIC DNA]</scope>
    <source>
        <strain evidence="1 2">ZY74</strain>
    </source>
</reference>
<dbReference type="RefSeq" id="WP_123845673.1">
    <property type="nucleotide sequence ID" value="NZ_RPDH01000001.1"/>
</dbReference>